<protein>
    <submittedName>
        <fullName evidence="2">Uncharacterized protein</fullName>
    </submittedName>
</protein>
<evidence type="ECO:0000313" key="2">
    <source>
        <dbReference type="EMBL" id="TGZ80868.1"/>
    </source>
</evidence>
<organism evidence="2 3">
    <name type="scientific">Ascodesmis nigricans</name>
    <dbReference type="NCBI Taxonomy" id="341454"/>
    <lineage>
        <taxon>Eukaryota</taxon>
        <taxon>Fungi</taxon>
        <taxon>Dikarya</taxon>
        <taxon>Ascomycota</taxon>
        <taxon>Pezizomycotina</taxon>
        <taxon>Pezizomycetes</taxon>
        <taxon>Pezizales</taxon>
        <taxon>Ascodesmidaceae</taxon>
        <taxon>Ascodesmis</taxon>
    </lineage>
</organism>
<evidence type="ECO:0000313" key="3">
    <source>
        <dbReference type="Proteomes" id="UP000298138"/>
    </source>
</evidence>
<reference evidence="2 3" key="1">
    <citation type="submission" date="2019-04" db="EMBL/GenBank/DDBJ databases">
        <title>Comparative genomics and transcriptomics to analyze fruiting body development in filamentous ascomycetes.</title>
        <authorList>
            <consortium name="DOE Joint Genome Institute"/>
            <person name="Lutkenhaus R."/>
            <person name="Traeger S."/>
            <person name="Breuer J."/>
            <person name="Kuo A."/>
            <person name="Lipzen A."/>
            <person name="Pangilinan J."/>
            <person name="Dilworth D."/>
            <person name="Sandor L."/>
            <person name="Poggeler S."/>
            <person name="Barry K."/>
            <person name="Grigoriev I.V."/>
            <person name="Nowrousian M."/>
        </authorList>
    </citation>
    <scope>NUCLEOTIDE SEQUENCE [LARGE SCALE GENOMIC DNA]</scope>
    <source>
        <strain evidence="2 3">CBS 389.68</strain>
    </source>
</reference>
<dbReference type="Proteomes" id="UP000298138">
    <property type="component" value="Unassembled WGS sequence"/>
</dbReference>
<dbReference type="STRING" id="341454.A0A4S2MW61"/>
<name>A0A4S2MW61_9PEZI</name>
<gene>
    <name evidence="2" type="ORF">EX30DRAFT_341195</name>
</gene>
<accession>A0A4S2MW61</accession>
<sequence length="207" mass="22014">MALQFASPFTSSSSPSSKRKRTLDDAHPHDAFNTNSSYTPSITPIAPSVLSGGSGQVSGRTMKRIRNGRPSEEAVYQYTLQKLFSAGKQVSSSGYPVKTILSESTLPSSTTTTPTLPPHHTAIPSTTSTPLSEFLSFFNRRPSTPFPTAPAPKALFCSDCDAAVTYSETEGEESVCCVGCRRVVCGGGCSTSNGEGRVCVECIPRWC</sequence>
<dbReference type="InParanoid" id="A0A4S2MW61"/>
<dbReference type="OrthoDB" id="5336357at2759"/>
<keyword evidence="3" id="KW-1185">Reference proteome</keyword>
<evidence type="ECO:0000256" key="1">
    <source>
        <dbReference type="SAM" id="MobiDB-lite"/>
    </source>
</evidence>
<proteinExistence type="predicted"/>
<dbReference type="EMBL" id="ML220122">
    <property type="protein sequence ID" value="TGZ80868.1"/>
    <property type="molecule type" value="Genomic_DNA"/>
</dbReference>
<feature type="region of interest" description="Disordered" evidence="1">
    <location>
        <begin position="1"/>
        <end position="38"/>
    </location>
</feature>
<feature type="compositionally biased region" description="Low complexity" evidence="1">
    <location>
        <begin position="7"/>
        <end position="16"/>
    </location>
</feature>
<dbReference type="AlphaFoldDB" id="A0A4S2MW61"/>